<dbReference type="AlphaFoldDB" id="A0ABD4LDL8"/>
<comment type="caution">
    <text evidence="9">The sequence shown here is derived from an EMBL/GenBank/DDBJ whole genome shotgun (WGS) entry which is preliminary data.</text>
</comment>
<feature type="transmembrane region" description="Helical" evidence="8">
    <location>
        <begin position="394"/>
        <end position="412"/>
    </location>
</feature>
<accession>A0ABD4LDL8</accession>
<dbReference type="PANTHER" id="PTHR22550">
    <property type="entry name" value="SPORE GERMINATION PROTEIN"/>
    <property type="match status" value="1"/>
</dbReference>
<sequence length="515" mass="58360">MKHLIIKKSSDKNIKKTDEKSSSNMHSIEDLLEKAKKSHDFYQTQLTKTEGYLLISYYTSIIDQKKLEEHIFPIFRAPFYQSNNIKNINDIQKIIPIEDIIITDDIGCIKSKLMTGYAIIQITEKDKCCALVNISNTNAGMRVQNNVENEYSVIGPRIGFIEDITTNLNLLRQTVNTPDLIFKEIHIGTISNTKVVVAYIDGVTNDDYVQTMIQRLEAINYDVVFDSSQLHQIIEDNSNSPFPLLLPTERIDKAAFSLVNGQVVVFNHGSSYAITGPSTLLDFFTSPEDYYFPWVLASFFRVIRILSVLFSIFATPIYIAVLTYHSEMIPRVLLSTLGFSRHNVPFPPVLEVIFLELTIELLREAGARLPTKVGQTLGIVGGIVIGQASVEAGLTSNVLLIIVALAALASFTTPNYKMSNNIRFLRFPLIFFSAVWGGLGIVIGICFILTHITRLESLGAPYTVPLYPLRVKDYSDTFLRLPLNKTEKRKTYLRPKSIWRYHPNPERKKKNDFDE</sequence>
<keyword evidence="3 8" id="KW-0812">Transmembrane</keyword>
<feature type="transmembrane region" description="Helical" evidence="8">
    <location>
        <begin position="302"/>
        <end position="324"/>
    </location>
</feature>
<evidence type="ECO:0000256" key="7">
    <source>
        <dbReference type="SAM" id="MobiDB-lite"/>
    </source>
</evidence>
<dbReference type="GO" id="GO:0005886">
    <property type="term" value="C:plasma membrane"/>
    <property type="evidence" value="ECO:0007669"/>
    <property type="project" value="UniProtKB-SubCell"/>
</dbReference>
<feature type="transmembrane region" description="Helical" evidence="8">
    <location>
        <begin position="424"/>
        <end position="450"/>
    </location>
</feature>
<evidence type="ECO:0000313" key="10">
    <source>
        <dbReference type="Proteomes" id="UP000613452"/>
    </source>
</evidence>
<dbReference type="EMBL" id="JAEFBZ010000001">
    <property type="protein sequence ID" value="MBK1608556.1"/>
    <property type="molecule type" value="Genomic_DNA"/>
</dbReference>
<evidence type="ECO:0000313" key="9">
    <source>
        <dbReference type="EMBL" id="MBK1608556.1"/>
    </source>
</evidence>
<keyword evidence="4 8" id="KW-1133">Transmembrane helix</keyword>
<dbReference type="PIRSF" id="PIRSF005690">
    <property type="entry name" value="GerBA"/>
    <property type="match status" value="1"/>
</dbReference>
<comment type="similarity">
    <text evidence="2 6">Belongs to the GerABKA family.</text>
</comment>
<organism evidence="9 10">
    <name type="scientific">Bacillus cereus</name>
    <dbReference type="NCBI Taxonomy" id="1396"/>
    <lineage>
        <taxon>Bacteria</taxon>
        <taxon>Bacillati</taxon>
        <taxon>Bacillota</taxon>
        <taxon>Bacilli</taxon>
        <taxon>Bacillales</taxon>
        <taxon>Bacillaceae</taxon>
        <taxon>Bacillus</taxon>
        <taxon>Bacillus cereus group</taxon>
    </lineage>
</organism>
<reference evidence="9 10" key="1">
    <citation type="submission" date="2020-12" db="EMBL/GenBank/DDBJ databases">
        <title>Genome assembly for a thermostable protease producing Bacillus cereus MAKP1 strain isolated from chicken gut.</title>
        <authorList>
            <person name="Malaviya A."/>
        </authorList>
    </citation>
    <scope>NUCLEOTIDE SEQUENCE [LARGE SCALE GENOMIC DNA]</scope>
    <source>
        <strain evidence="9 10">MAKP1</strain>
    </source>
</reference>
<evidence type="ECO:0000256" key="1">
    <source>
        <dbReference type="ARBA" id="ARBA00004141"/>
    </source>
</evidence>
<evidence type="ECO:0000256" key="4">
    <source>
        <dbReference type="ARBA" id="ARBA00022989"/>
    </source>
</evidence>
<evidence type="ECO:0000256" key="6">
    <source>
        <dbReference type="PIRNR" id="PIRNR005690"/>
    </source>
</evidence>
<feature type="compositionally biased region" description="Basic and acidic residues" evidence="7">
    <location>
        <begin position="8"/>
        <end position="22"/>
    </location>
</feature>
<comment type="subcellular location">
    <subcellularLocation>
        <location evidence="6">Cell membrane</location>
    </subcellularLocation>
    <subcellularLocation>
        <location evidence="1">Membrane</location>
        <topology evidence="1">Multi-pass membrane protein</topology>
    </subcellularLocation>
</comment>
<name>A0ABD4LDL8_BACCE</name>
<gene>
    <name evidence="9" type="ORF">JCR31_11600</name>
</gene>
<dbReference type="Pfam" id="PF03323">
    <property type="entry name" value="GerA"/>
    <property type="match status" value="1"/>
</dbReference>
<evidence type="ECO:0000256" key="5">
    <source>
        <dbReference type="ARBA" id="ARBA00023136"/>
    </source>
</evidence>
<dbReference type="Proteomes" id="UP000613452">
    <property type="component" value="Unassembled WGS sequence"/>
</dbReference>
<evidence type="ECO:0000256" key="8">
    <source>
        <dbReference type="SAM" id="Phobius"/>
    </source>
</evidence>
<keyword evidence="5 6" id="KW-0472">Membrane</keyword>
<feature type="region of interest" description="Disordered" evidence="7">
    <location>
        <begin position="1"/>
        <end position="22"/>
    </location>
</feature>
<proteinExistence type="inferred from homology"/>
<evidence type="ECO:0000256" key="2">
    <source>
        <dbReference type="ARBA" id="ARBA00005278"/>
    </source>
</evidence>
<evidence type="ECO:0000256" key="3">
    <source>
        <dbReference type="ARBA" id="ARBA00022692"/>
    </source>
</evidence>
<dbReference type="PANTHER" id="PTHR22550:SF5">
    <property type="entry name" value="LEUCINE ZIPPER PROTEIN 4"/>
    <property type="match status" value="1"/>
</dbReference>
<dbReference type="InterPro" id="IPR050768">
    <property type="entry name" value="UPF0353/GerABKA_families"/>
</dbReference>
<protein>
    <submittedName>
        <fullName evidence="9">Spore germination protein</fullName>
    </submittedName>
</protein>
<dbReference type="GO" id="GO:0009847">
    <property type="term" value="P:spore germination"/>
    <property type="evidence" value="ECO:0007669"/>
    <property type="project" value="UniProtKB-UniRule"/>
</dbReference>
<dbReference type="InterPro" id="IPR004995">
    <property type="entry name" value="Spore_Ger"/>
</dbReference>